<dbReference type="PROSITE" id="PS00678">
    <property type="entry name" value="WD_REPEATS_1"/>
    <property type="match status" value="1"/>
</dbReference>
<feature type="repeat" description="WD" evidence="6">
    <location>
        <begin position="396"/>
        <end position="437"/>
    </location>
</feature>
<evidence type="ECO:0000256" key="3">
    <source>
        <dbReference type="ARBA" id="ARBA00022737"/>
    </source>
</evidence>
<dbReference type="Pfam" id="PF00400">
    <property type="entry name" value="WD40"/>
    <property type="match status" value="3"/>
</dbReference>
<evidence type="ECO:0000313" key="7">
    <source>
        <dbReference type="EMBL" id="KAG0652153.1"/>
    </source>
</evidence>
<feature type="repeat" description="WD" evidence="6">
    <location>
        <begin position="438"/>
        <end position="479"/>
    </location>
</feature>
<keyword evidence="3" id="KW-0677">Repeat</keyword>
<evidence type="ECO:0000256" key="6">
    <source>
        <dbReference type="PROSITE-ProRule" id="PRU00221"/>
    </source>
</evidence>
<dbReference type="SUPFAM" id="SSF50978">
    <property type="entry name" value="WD40 repeat-like"/>
    <property type="match status" value="1"/>
</dbReference>
<dbReference type="InterPro" id="IPR002677">
    <property type="entry name" value="Ribosomal_bL32"/>
</dbReference>
<dbReference type="InterPro" id="IPR001680">
    <property type="entry name" value="WD40_rpt"/>
</dbReference>
<dbReference type="InterPro" id="IPR011332">
    <property type="entry name" value="Ribosomal_zn-bd"/>
</dbReference>
<dbReference type="Pfam" id="PF01783">
    <property type="entry name" value="Ribosomal_L32p"/>
    <property type="match status" value="1"/>
</dbReference>
<dbReference type="GO" id="GO:0005634">
    <property type="term" value="C:nucleus"/>
    <property type="evidence" value="ECO:0007669"/>
    <property type="project" value="TreeGrafter"/>
</dbReference>
<evidence type="ECO:0000256" key="4">
    <source>
        <dbReference type="ARBA" id="ARBA00022980"/>
    </source>
</evidence>
<dbReference type="InterPro" id="IPR036322">
    <property type="entry name" value="WD40_repeat_dom_sf"/>
</dbReference>
<keyword evidence="2 6" id="KW-0853">WD repeat</keyword>
<evidence type="ECO:0000313" key="8">
    <source>
        <dbReference type="Proteomes" id="UP000785200"/>
    </source>
</evidence>
<name>A0A9P7AZX0_9HELO</name>
<dbReference type="GO" id="GO:0006412">
    <property type="term" value="P:translation"/>
    <property type="evidence" value="ECO:0007669"/>
    <property type="project" value="InterPro"/>
</dbReference>
<evidence type="ECO:0000256" key="2">
    <source>
        <dbReference type="ARBA" id="ARBA00022574"/>
    </source>
</evidence>
<accession>A0A9P7AZX0</accession>
<evidence type="ECO:0000256" key="1">
    <source>
        <dbReference type="ARBA" id="ARBA00008560"/>
    </source>
</evidence>
<dbReference type="Proteomes" id="UP000785200">
    <property type="component" value="Unassembled WGS sequence"/>
</dbReference>
<dbReference type="PROSITE" id="PS50082">
    <property type="entry name" value="WD_REPEATS_2"/>
    <property type="match status" value="3"/>
</dbReference>
<dbReference type="SMART" id="SM00320">
    <property type="entry name" value="WD40"/>
    <property type="match status" value="7"/>
</dbReference>
<dbReference type="PANTHER" id="PTHR44090:SF1">
    <property type="entry name" value="SUPERKILLER COMPLEX PROTEIN 8"/>
    <property type="match status" value="1"/>
</dbReference>
<organism evidence="7 8">
    <name type="scientific">Hyphodiscus hymeniophilus</name>
    <dbReference type="NCBI Taxonomy" id="353542"/>
    <lineage>
        <taxon>Eukaryota</taxon>
        <taxon>Fungi</taxon>
        <taxon>Dikarya</taxon>
        <taxon>Ascomycota</taxon>
        <taxon>Pezizomycotina</taxon>
        <taxon>Leotiomycetes</taxon>
        <taxon>Helotiales</taxon>
        <taxon>Hyphodiscaceae</taxon>
        <taxon>Hyphodiscus</taxon>
    </lineage>
</organism>
<sequence length="520" mass="56432">PRQTIRKATFTKMASLHVTTRSILSSFLPRLSAPTASNTSKFATLYSRQLSLPLLPSLGFALPSALQLNLPGLIEGIWESILRAVPKKKTSHMKKRHRQYAGKALKDVTALNKCSACGNVKRAHLLCPYCVNGMYIRIGHVANADLGAEIKGMLKDPLGEKGILQRAFKARQRENVEEQALKRTTADKPVDGHTAKRRNIPKYSDDSVTMSKQYLTTHTVDDAHITDIFSLAVTPTQILSASGASSIKVYSTTSPDIPLAQTLKGAHKLGCHHIVTSRNGHVAASAGFGGEIKIWAIAESGEWTEDGKIEDGNKAGEVWAIALSADGQFLASTTYDGRICVWDLVGGKKKIREYETKGSFGMCIDMSRDGRFTASGHENGGVYIFNNDTGRMLYSLPGLVKPVRTVAFSPAGSRLAAAGDARVIALYDVQHGEQVANLTGHSAWVFAVDWSDTGEYLLSGAFDGKVKVWSIDTRTCVATHSETEKTLWSVKWLPKTGRSEAFATAGANRSISFYREATGG</sequence>
<dbReference type="NCBIfam" id="TIGR01031">
    <property type="entry name" value="rpmF_bact"/>
    <property type="match status" value="1"/>
</dbReference>
<dbReference type="CDD" id="cd00200">
    <property type="entry name" value="WD40"/>
    <property type="match status" value="1"/>
</dbReference>
<feature type="repeat" description="WD" evidence="6">
    <location>
        <begin position="318"/>
        <end position="344"/>
    </location>
</feature>
<dbReference type="SUPFAM" id="SSF57829">
    <property type="entry name" value="Zn-binding ribosomal proteins"/>
    <property type="match status" value="1"/>
</dbReference>
<dbReference type="GO" id="GO:0015934">
    <property type="term" value="C:large ribosomal subunit"/>
    <property type="evidence" value="ECO:0007669"/>
    <property type="project" value="InterPro"/>
</dbReference>
<dbReference type="GO" id="GO:0003735">
    <property type="term" value="F:structural constituent of ribosome"/>
    <property type="evidence" value="ECO:0007669"/>
    <property type="project" value="InterPro"/>
</dbReference>
<comment type="similarity">
    <text evidence="1">Belongs to the bacterial ribosomal protein bL32 family.</text>
</comment>
<comment type="caution">
    <text evidence="7">The sequence shown here is derived from an EMBL/GenBank/DDBJ whole genome shotgun (WGS) entry which is preliminary data.</text>
</comment>
<dbReference type="OrthoDB" id="10251741at2759"/>
<dbReference type="AlphaFoldDB" id="A0A9P7AZX0"/>
<reference evidence="7" key="1">
    <citation type="submission" date="2019-07" db="EMBL/GenBank/DDBJ databases">
        <title>Hyphodiscus hymeniophilus genome sequencing and assembly.</title>
        <authorList>
            <person name="Kramer G."/>
            <person name="Nodwell J."/>
        </authorList>
    </citation>
    <scope>NUCLEOTIDE SEQUENCE</scope>
    <source>
        <strain evidence="7">ATCC 34498</strain>
    </source>
</reference>
<dbReference type="InterPro" id="IPR051510">
    <property type="entry name" value="SKI8"/>
</dbReference>
<evidence type="ECO:0000256" key="5">
    <source>
        <dbReference type="ARBA" id="ARBA00023274"/>
    </source>
</evidence>
<dbReference type="EMBL" id="VNKQ01000003">
    <property type="protein sequence ID" value="KAG0652153.1"/>
    <property type="molecule type" value="Genomic_DNA"/>
</dbReference>
<protein>
    <submittedName>
        <fullName evidence="7">Meiotic recombination rec14</fullName>
    </submittedName>
</protein>
<keyword evidence="4" id="KW-0689">Ribosomal protein</keyword>
<dbReference type="PROSITE" id="PS50294">
    <property type="entry name" value="WD_REPEATS_REGION"/>
    <property type="match status" value="1"/>
</dbReference>
<feature type="non-terminal residue" evidence="7">
    <location>
        <position position="1"/>
    </location>
</feature>
<gene>
    <name evidence="7" type="ORF">D0Z07_1033</name>
</gene>
<dbReference type="InterPro" id="IPR015943">
    <property type="entry name" value="WD40/YVTN_repeat-like_dom_sf"/>
</dbReference>
<dbReference type="PANTHER" id="PTHR44090">
    <property type="entry name" value="WD REPEAT-CONTAINING PROTEIN 61"/>
    <property type="match status" value="1"/>
</dbReference>
<keyword evidence="8" id="KW-1185">Reference proteome</keyword>
<proteinExistence type="inferred from homology"/>
<dbReference type="InterPro" id="IPR019775">
    <property type="entry name" value="WD40_repeat_CS"/>
</dbReference>
<dbReference type="Gene3D" id="2.130.10.10">
    <property type="entry name" value="YVTN repeat-like/Quinoprotein amine dehydrogenase"/>
    <property type="match status" value="1"/>
</dbReference>
<keyword evidence="5" id="KW-0687">Ribonucleoprotein</keyword>